<feature type="domain" description="Tli3-like" evidence="2">
    <location>
        <begin position="70"/>
        <end position="195"/>
    </location>
</feature>
<reference evidence="3" key="1">
    <citation type="submission" date="2016-01" db="EMBL/GenBank/DDBJ databases">
        <authorList>
            <person name="Peeters C."/>
        </authorList>
    </citation>
    <scope>NUCLEOTIDE SEQUENCE [LARGE SCALE GENOMIC DNA]</scope>
    <source>
        <strain evidence="3">LMG 22934</strain>
    </source>
</reference>
<evidence type="ECO:0000313" key="3">
    <source>
        <dbReference type="EMBL" id="SAL31077.1"/>
    </source>
</evidence>
<comment type="caution">
    <text evidence="3">The sequence shown here is derived from an EMBL/GenBank/DDBJ whole genome shotgun (WGS) entry which is preliminary data.</text>
</comment>
<proteinExistence type="predicted"/>
<organism evidence="3 4">
    <name type="scientific">Caballeronia humi</name>
    <dbReference type="NCBI Taxonomy" id="326474"/>
    <lineage>
        <taxon>Bacteria</taxon>
        <taxon>Pseudomonadati</taxon>
        <taxon>Pseudomonadota</taxon>
        <taxon>Betaproteobacteria</taxon>
        <taxon>Burkholderiales</taxon>
        <taxon>Burkholderiaceae</taxon>
        <taxon>Caballeronia</taxon>
    </lineage>
</organism>
<evidence type="ECO:0000259" key="2">
    <source>
        <dbReference type="Pfam" id="PF24316"/>
    </source>
</evidence>
<accession>A0A158GGP5</accession>
<feature type="region of interest" description="Disordered" evidence="1">
    <location>
        <begin position="233"/>
        <end position="260"/>
    </location>
</feature>
<name>A0A158GGP5_9BURK</name>
<dbReference type="EMBL" id="FCNW02000006">
    <property type="protein sequence ID" value="SAL31077.1"/>
    <property type="molecule type" value="Genomic_DNA"/>
</dbReference>
<dbReference type="STRING" id="326474.AWB65_01986"/>
<sequence>MTRQPVCLILSTNNKLETGEKRSRRKILAERTLKVNIAKFALILSVAPCTACVSDAERSRYSGPRPIPHYDVPAQVIYRIDDYRYISFENYSDCFHGDSFYVDTRQGIRTALGREALENFQGKVINADPTGQNLVFPMAAPPHTACSDRSCSTPLAYSTDSGRTFHGMVYMKTFDPFNRSKNYTMVVTNDALYVVKGQSDPYVEKYPLVPGFQYGTNKRLPDDKRIEFDVQMPTGLHSPSGQERFTCDAPIRPSNSSISR</sequence>
<gene>
    <name evidence="3" type="ORF">AWB65_01986</name>
</gene>
<protein>
    <recommendedName>
        <fullName evidence="2">Tli3-like domain-containing protein</fullName>
    </recommendedName>
</protein>
<keyword evidence="4" id="KW-1185">Reference proteome</keyword>
<dbReference type="Proteomes" id="UP000054977">
    <property type="component" value="Unassembled WGS sequence"/>
</dbReference>
<evidence type="ECO:0000256" key="1">
    <source>
        <dbReference type="SAM" id="MobiDB-lite"/>
    </source>
</evidence>
<dbReference type="AlphaFoldDB" id="A0A158GGP5"/>
<dbReference type="InterPro" id="IPR057562">
    <property type="entry name" value="Tli3-like_dom"/>
</dbReference>
<dbReference type="Pfam" id="PF24316">
    <property type="entry name" value="Tli3"/>
    <property type="match status" value="1"/>
</dbReference>
<evidence type="ECO:0000313" key="4">
    <source>
        <dbReference type="Proteomes" id="UP000054977"/>
    </source>
</evidence>